<gene>
    <name evidence="2" type="ORF">FM068_03675</name>
</gene>
<evidence type="ECO:0000313" key="3">
    <source>
        <dbReference type="Proteomes" id="UP000472380"/>
    </source>
</evidence>
<name>A0A6L8Q304_9ACTN</name>
<reference evidence="2 3" key="1">
    <citation type="submission" date="2019-07" db="EMBL/GenBank/DDBJ databases">
        <title>Draft genome sequence of Adlercreutzia equolifaciens IPLA 37004, a human intestinal strain that does not produces equol from daidzein.</title>
        <authorList>
            <person name="Vazquez L."/>
            <person name="Florez A.B."/>
            <person name="Mayo B."/>
        </authorList>
    </citation>
    <scope>NUCLEOTIDE SEQUENCE [LARGE SCALE GENOMIC DNA]</scope>
    <source>
        <strain evidence="2 3">IPLA 37004</strain>
    </source>
</reference>
<dbReference type="AlphaFoldDB" id="A0A6L8Q304"/>
<dbReference type="Pfam" id="PF09605">
    <property type="entry name" value="Trep_Strep"/>
    <property type="match status" value="1"/>
</dbReference>
<feature type="transmembrane region" description="Helical" evidence="1">
    <location>
        <begin position="169"/>
        <end position="197"/>
    </location>
</feature>
<feature type="transmembrane region" description="Helical" evidence="1">
    <location>
        <begin position="53"/>
        <end position="73"/>
    </location>
</feature>
<dbReference type="NCBIfam" id="TIGR02185">
    <property type="entry name" value="Trep_Strep"/>
    <property type="match status" value="1"/>
</dbReference>
<protein>
    <submittedName>
        <fullName evidence="2">MptD family putative ECF transporter S component</fullName>
    </submittedName>
</protein>
<keyword evidence="1" id="KW-0472">Membrane</keyword>
<evidence type="ECO:0000256" key="1">
    <source>
        <dbReference type="SAM" id="Phobius"/>
    </source>
</evidence>
<feature type="transmembrane region" description="Helical" evidence="1">
    <location>
        <begin position="124"/>
        <end position="149"/>
    </location>
</feature>
<organism evidence="2 3">
    <name type="scientific">Adlercreutzia equolifaciens</name>
    <dbReference type="NCBI Taxonomy" id="446660"/>
    <lineage>
        <taxon>Bacteria</taxon>
        <taxon>Bacillati</taxon>
        <taxon>Actinomycetota</taxon>
        <taxon>Coriobacteriia</taxon>
        <taxon>Eggerthellales</taxon>
        <taxon>Eggerthellaceae</taxon>
        <taxon>Adlercreutzia</taxon>
    </lineage>
</organism>
<sequence length="209" mass="22185">MATTTAKTTGAAPLAASGRLTAKDIVLLAVFGVVTFFVMMAVSMVCSFSTDMAWWTHAIGSIPAGIVWTYLMARVPKRGAAFIAGAIMALLGFVMGMAWTGPVGILVGAALCELIMMAGRRAKWTVVVGWAVLVLCWWFGQISLILFAGESYVQMVVDMGMTAEYGQGLVNWVYSPAFPICGCVTALGAALGSWLGLRIFQKHFAKIAA</sequence>
<keyword evidence="1" id="KW-1133">Transmembrane helix</keyword>
<dbReference type="Proteomes" id="UP000472380">
    <property type="component" value="Unassembled WGS sequence"/>
</dbReference>
<evidence type="ECO:0000313" key="2">
    <source>
        <dbReference type="EMBL" id="MZG27690.1"/>
    </source>
</evidence>
<feature type="transmembrane region" description="Helical" evidence="1">
    <location>
        <begin position="25"/>
        <end position="46"/>
    </location>
</feature>
<keyword evidence="1" id="KW-0812">Transmembrane</keyword>
<feature type="transmembrane region" description="Helical" evidence="1">
    <location>
        <begin position="79"/>
        <end position="112"/>
    </location>
</feature>
<dbReference type="EMBL" id="VJNE01000005">
    <property type="protein sequence ID" value="MZG27690.1"/>
    <property type="molecule type" value="Genomic_DNA"/>
</dbReference>
<comment type="caution">
    <text evidence="2">The sequence shown here is derived from an EMBL/GenBank/DDBJ whole genome shotgun (WGS) entry which is preliminary data.</text>
</comment>
<proteinExistence type="predicted"/>
<accession>A0A6L8Q304</accession>
<dbReference type="InterPro" id="IPR011733">
    <property type="entry name" value="CHP02185_IM"/>
</dbReference>
<dbReference type="RefSeq" id="WP_161127545.1">
    <property type="nucleotide sequence ID" value="NZ_VJNE01000005.1"/>
</dbReference>